<organism evidence="2 3">
    <name type="scientific">Streptomyces vastus</name>
    <dbReference type="NCBI Taxonomy" id="285451"/>
    <lineage>
        <taxon>Bacteria</taxon>
        <taxon>Bacillati</taxon>
        <taxon>Actinomycetota</taxon>
        <taxon>Actinomycetes</taxon>
        <taxon>Kitasatosporales</taxon>
        <taxon>Streptomycetaceae</taxon>
        <taxon>Streptomyces</taxon>
    </lineage>
</organism>
<protein>
    <submittedName>
        <fullName evidence="2">Uncharacterized protein</fullName>
    </submittedName>
</protein>
<name>A0ABN3RL61_9ACTN</name>
<sequence>MTLAAGAPKALLKGYSALVYALAGHGTVGGEARPIREGRLAPFGAGDALRLAADRVQDSRSPSWSSSCWAVGPSANPSSSTARL</sequence>
<dbReference type="InterPro" id="IPR014710">
    <property type="entry name" value="RmlC-like_jellyroll"/>
</dbReference>
<evidence type="ECO:0000256" key="1">
    <source>
        <dbReference type="SAM" id="MobiDB-lite"/>
    </source>
</evidence>
<comment type="caution">
    <text evidence="2">The sequence shown here is derived from an EMBL/GenBank/DDBJ whole genome shotgun (WGS) entry which is preliminary data.</text>
</comment>
<gene>
    <name evidence="2" type="ORF">GCM10010307_68180</name>
</gene>
<accession>A0ABN3RL61</accession>
<evidence type="ECO:0000313" key="3">
    <source>
        <dbReference type="Proteomes" id="UP001500151"/>
    </source>
</evidence>
<dbReference type="Proteomes" id="UP001500151">
    <property type="component" value="Unassembled WGS sequence"/>
</dbReference>
<proteinExistence type="predicted"/>
<dbReference type="Gene3D" id="2.60.120.10">
    <property type="entry name" value="Jelly Rolls"/>
    <property type="match status" value="1"/>
</dbReference>
<evidence type="ECO:0000313" key="2">
    <source>
        <dbReference type="EMBL" id="GAA2655325.1"/>
    </source>
</evidence>
<feature type="compositionally biased region" description="Polar residues" evidence="1">
    <location>
        <begin position="75"/>
        <end position="84"/>
    </location>
</feature>
<keyword evidence="3" id="KW-1185">Reference proteome</keyword>
<feature type="region of interest" description="Disordered" evidence="1">
    <location>
        <begin position="59"/>
        <end position="84"/>
    </location>
</feature>
<reference evidence="2 3" key="1">
    <citation type="journal article" date="2019" name="Int. J. Syst. Evol. Microbiol.">
        <title>The Global Catalogue of Microorganisms (GCM) 10K type strain sequencing project: providing services to taxonomists for standard genome sequencing and annotation.</title>
        <authorList>
            <consortium name="The Broad Institute Genomics Platform"/>
            <consortium name="The Broad Institute Genome Sequencing Center for Infectious Disease"/>
            <person name="Wu L."/>
            <person name="Ma J."/>
        </authorList>
    </citation>
    <scope>NUCLEOTIDE SEQUENCE [LARGE SCALE GENOMIC DNA]</scope>
    <source>
        <strain evidence="2 3">JCM 4524</strain>
    </source>
</reference>
<dbReference type="EMBL" id="BAAASJ010000106">
    <property type="protein sequence ID" value="GAA2655325.1"/>
    <property type="molecule type" value="Genomic_DNA"/>
</dbReference>